<dbReference type="InterPro" id="IPR002126">
    <property type="entry name" value="Cadherin-like_dom"/>
</dbReference>
<accession>A0A3P8SQG2</accession>
<keyword evidence="7" id="KW-0130">Cell adhesion</keyword>
<protein>
    <recommendedName>
        <fullName evidence="11">Protocadherin-15</fullName>
    </recommendedName>
</protein>
<dbReference type="SUPFAM" id="SSF49313">
    <property type="entry name" value="Cadherin-like"/>
    <property type="match status" value="10"/>
</dbReference>
<organism evidence="16 17">
    <name type="scientific">Amphiprion percula</name>
    <name type="common">Orange clownfish</name>
    <name type="synonym">Lutjanus percula</name>
    <dbReference type="NCBI Taxonomy" id="161767"/>
    <lineage>
        <taxon>Eukaryota</taxon>
        <taxon>Metazoa</taxon>
        <taxon>Chordata</taxon>
        <taxon>Craniata</taxon>
        <taxon>Vertebrata</taxon>
        <taxon>Euteleostomi</taxon>
        <taxon>Actinopterygii</taxon>
        <taxon>Neopterygii</taxon>
        <taxon>Teleostei</taxon>
        <taxon>Neoteleostei</taxon>
        <taxon>Acanthomorphata</taxon>
        <taxon>Ovalentaria</taxon>
        <taxon>Pomacentridae</taxon>
        <taxon>Amphiprion</taxon>
    </lineage>
</organism>
<evidence type="ECO:0000256" key="14">
    <source>
        <dbReference type="SAM" id="Phobius"/>
    </source>
</evidence>
<dbReference type="GO" id="GO:0050957">
    <property type="term" value="P:equilibrioception"/>
    <property type="evidence" value="ECO:0007669"/>
    <property type="project" value="UniProtKB-ARBA"/>
</dbReference>
<dbReference type="GO" id="GO:0005509">
    <property type="term" value="F:calcium ion binding"/>
    <property type="evidence" value="ECO:0007669"/>
    <property type="project" value="UniProtKB-UniRule"/>
</dbReference>
<dbReference type="GO" id="GO:0005886">
    <property type="term" value="C:plasma membrane"/>
    <property type="evidence" value="ECO:0007669"/>
    <property type="project" value="UniProtKB-SubCell"/>
</dbReference>
<dbReference type="FunFam" id="2.60.40.60:FF:000047">
    <property type="entry name" value="protocadherin-15 isoform X1"/>
    <property type="match status" value="1"/>
</dbReference>
<evidence type="ECO:0000313" key="17">
    <source>
        <dbReference type="Proteomes" id="UP000265080"/>
    </source>
</evidence>
<feature type="domain" description="Cadherin" evidence="15">
    <location>
        <begin position="806"/>
        <end position="914"/>
    </location>
</feature>
<reference evidence="16" key="3">
    <citation type="submission" date="2025-09" db="UniProtKB">
        <authorList>
            <consortium name="Ensembl"/>
        </authorList>
    </citation>
    <scope>IDENTIFICATION</scope>
</reference>
<dbReference type="InterPro" id="IPR030718">
    <property type="entry name" value="EC_dom_sf"/>
</dbReference>
<dbReference type="GO" id="GO:0048839">
    <property type="term" value="P:inner ear development"/>
    <property type="evidence" value="ECO:0007669"/>
    <property type="project" value="InterPro"/>
</dbReference>
<feature type="domain" description="Cadherin" evidence="15">
    <location>
        <begin position="31"/>
        <end position="133"/>
    </location>
</feature>
<dbReference type="InterPro" id="IPR041149">
    <property type="entry name" value="EC_dom"/>
</dbReference>
<dbReference type="FunFam" id="2.60.40.60:FF:000048">
    <property type="entry name" value="protocadherin-15 isoform X1"/>
    <property type="match status" value="1"/>
</dbReference>
<dbReference type="FunFam" id="2.60.40.60:FF:000070">
    <property type="entry name" value="protocadherin-15 isoform X1"/>
    <property type="match status" value="1"/>
</dbReference>
<dbReference type="InterPro" id="IPR015919">
    <property type="entry name" value="Cadherin-like_sf"/>
</dbReference>
<evidence type="ECO:0000256" key="11">
    <source>
        <dbReference type="ARBA" id="ARBA00072302"/>
    </source>
</evidence>
<evidence type="ECO:0000256" key="10">
    <source>
        <dbReference type="ARBA" id="ARBA00023157"/>
    </source>
</evidence>
<dbReference type="PANTHER" id="PTHR24026:SF49">
    <property type="entry name" value="PROTOCADHERIN FAT 3"/>
    <property type="match status" value="1"/>
</dbReference>
<dbReference type="GeneTree" id="ENSGT00940000156675"/>
<dbReference type="FunFam" id="2.60.40.3430:FF:000001">
    <property type="entry name" value="protocadherin-15 isoform X1"/>
    <property type="match status" value="1"/>
</dbReference>
<evidence type="ECO:0000313" key="16">
    <source>
        <dbReference type="Ensembl" id="ENSAPEP00000014424.1"/>
    </source>
</evidence>
<feature type="domain" description="Cadherin" evidence="15">
    <location>
        <begin position="722"/>
        <end position="805"/>
    </location>
</feature>
<feature type="domain" description="Cadherin" evidence="15">
    <location>
        <begin position="264"/>
        <end position="381"/>
    </location>
</feature>
<evidence type="ECO:0000256" key="13">
    <source>
        <dbReference type="SAM" id="MobiDB-lite"/>
    </source>
</evidence>
<evidence type="ECO:0000256" key="9">
    <source>
        <dbReference type="ARBA" id="ARBA00023136"/>
    </source>
</evidence>
<dbReference type="GO" id="GO:0032420">
    <property type="term" value="C:stereocilium"/>
    <property type="evidence" value="ECO:0007669"/>
    <property type="project" value="InterPro"/>
</dbReference>
<feature type="transmembrane region" description="Helical" evidence="14">
    <location>
        <begin position="1362"/>
        <end position="1385"/>
    </location>
</feature>
<sequence length="1723" mass="189394">QVVIGIVNSCFLFAHAECKLSRPGPPATIKTIPEESENGTVLVENLQINGRAHGPHRTITLTLLDNDDYWVILEPARQKLYLNSTGRVLDRDPPNSISTIVVQVECHNLALGSKILHEVRIIVKDKNDNRPRFQQPRYYVAVNELTPVGTTIFTGFSGNNGATDIDDGPNGHIEYSILYNPNDPDSNRTVSVANTLSGYIVLAERLNYEEKTRYLVLVQANDRAPYPPNRLTATTTLTVDVLDGDDLGPMFLPCKLVNNTRDCIPLTYRAAIPEFTEPSKLNPLNVTPPIRAVDMDRNIQPPSDRPGILYYILVGQPATYAEYFSLNKTTAELLVLQPISRDLYQRFTLVIKAEQDNGHPLPAFADLIVEILDENNQAPYFQFATYQGYVSESSPVGTTISASANLTAPLGIIALDNDIEESKDPMVKITLDDYTAIFGLTPTGIIRYLRLLKPVDREKQMVYTFTMVASDGVQQSSPVTVNILVIDANDNTPTFAEVSYSVEVFTDMQPGETVLQLTAVDADEGLNGLVTYEILAGAQGDFIISNRTGRITVAPGVTLTVGRSYALTVKASDSAPETQRRSSITTVYIEVLPPNNQSPPRFPLLTYSLEVSEAMRIGAILLNLQATDRENDPITYRIVSGDSQNVFNLSEAIGLLLLGKPLDRETTDQYRLIVTASDGNPGGTSTTTVNIVVTDVNDNDPEFDLSILTNFTVQEEEANLFVGQVRATDLDAGVNGQVHYRIVNHPDLFIIGANGSIYTRVPLDRELRRQYELVVEASDGDADPRRTTLTVLVQVTDIDDNSPVFSQQTYVANVPENSPVGTVVLKLSAVDSDLFSNVTYRIKTESARQLFSLNPVTGELAVLQTLDFEDLAAMGMGASFTFQVEAVDQGGVMPPGQATVTVRITDMNDFSPIFSQDLYKGMVAPNAEKGTVITTVFAEDQDPPGTPASFVRYRVDMDRSPYSGSIFDVEEESGRVITKVNLNEEPSVTFKLFLIAFDDGEPVKTNSTLVEITVLQPSRIPIFTQEEYKFAPVSELAPFGTQVGTILAAAINQTIFYSIVAGNELGMVNNRTGVISTAKPLDYENVTSYVLRVQADSMVVVMSNLRVPSKTNTAKVFIEVQDENDHHPVFSRKLYIGGVTEDTKIFSSVLKIVATDRDTGNYSAMAYRLIIPPTAEGQDSFVIEAYTGVIKSAIMFRNMRRSYFTFEVIATDDYGKGLSSSAEVVVSVVNALDMQVVVSTVPPTLVEEKKEELISILERHVQDQIPGAKVIVESIGPRRHGDGFELEDYSKSDLMVYAIDPLTNRAISPKELFKFLDGNVLEINKEFQPHLGEGGRILEIRSPDVVASVKKAAQAVGYTEGALLALAIIIILCCIPAILIVMVTYKQSVLERQAECAKTARIQMALPPGGKAAPAGAPTANLYEELGDSSMAKKSVIEEADHQRILSTFASRAIAARSNGSLHVNLPKSESNVTFFSDRNPLTTHNPVYDDNKSPPEKRFFYSPAHSAGSGCIWSMPARIHGDYEVSRRQALMDPAEWENHILQAAMRARQRQESSDMLLLSGSTETKLSVREQARQFEQQALQEQTLKQSRGSQGSLSSILVRDRDGDDVLELDSETLFSIMDYPYSSMSVGRDVPPSIIITQGDEPWSLASQRPTPPVLRKFSSSISSYMTVQPCQITVEIIPDPPENPPPPPPQKPHPPSPPTSPPPSCWFSSHLTFKNV</sequence>
<feature type="domain" description="Cadherin" evidence="15">
    <location>
        <begin position="1025"/>
        <end position="1130"/>
    </location>
</feature>
<comment type="subcellular location">
    <subcellularLocation>
        <location evidence="1">Cell membrane</location>
        <topology evidence="1">Single-pass type I membrane protein</topology>
    </subcellularLocation>
</comment>
<dbReference type="PROSITE" id="PS50268">
    <property type="entry name" value="CADHERIN_2"/>
    <property type="match status" value="11"/>
</dbReference>
<keyword evidence="17" id="KW-1185">Reference proteome</keyword>
<dbReference type="GO" id="GO:0007605">
    <property type="term" value="P:sensory perception of sound"/>
    <property type="evidence" value="ECO:0007669"/>
    <property type="project" value="InterPro"/>
</dbReference>
<dbReference type="PANTHER" id="PTHR24026">
    <property type="entry name" value="FAT ATYPICAL CADHERIN-RELATED"/>
    <property type="match status" value="1"/>
</dbReference>
<dbReference type="Pfam" id="PF23206">
    <property type="entry name" value="PCDH15_12th"/>
    <property type="match status" value="1"/>
</dbReference>
<dbReference type="Proteomes" id="UP000265080">
    <property type="component" value="Chromosome 20"/>
</dbReference>
<evidence type="ECO:0000256" key="12">
    <source>
        <dbReference type="PROSITE-ProRule" id="PRU00043"/>
    </source>
</evidence>
<evidence type="ECO:0000256" key="2">
    <source>
        <dbReference type="ARBA" id="ARBA00022475"/>
    </source>
</evidence>
<feature type="domain" description="Cadherin" evidence="15">
    <location>
        <begin position="496"/>
        <end position="602"/>
    </location>
</feature>
<dbReference type="GO" id="GO:0009653">
    <property type="term" value="P:anatomical structure morphogenesis"/>
    <property type="evidence" value="ECO:0007669"/>
    <property type="project" value="UniProtKB-ARBA"/>
</dbReference>
<dbReference type="InterPro" id="IPR056989">
    <property type="entry name" value="PCDH15_12th_dom"/>
</dbReference>
<dbReference type="GO" id="GO:0007156">
    <property type="term" value="P:homophilic cell adhesion via plasma membrane adhesion molecules"/>
    <property type="evidence" value="ECO:0007669"/>
    <property type="project" value="InterPro"/>
</dbReference>
<keyword evidence="5" id="KW-0677">Repeat</keyword>
<evidence type="ECO:0000256" key="4">
    <source>
        <dbReference type="ARBA" id="ARBA00022729"/>
    </source>
</evidence>
<evidence type="ECO:0000256" key="8">
    <source>
        <dbReference type="ARBA" id="ARBA00022989"/>
    </source>
</evidence>
<name>A0A3P8SQG2_AMPPE</name>
<dbReference type="FunFam" id="2.60.40.60:FF:000092">
    <property type="entry name" value="Protocadherin 8"/>
    <property type="match status" value="1"/>
</dbReference>
<dbReference type="Gene3D" id="2.60.40.3430">
    <property type="match status" value="1"/>
</dbReference>
<evidence type="ECO:0000256" key="3">
    <source>
        <dbReference type="ARBA" id="ARBA00022692"/>
    </source>
</evidence>
<keyword evidence="2" id="KW-1003">Cell membrane</keyword>
<dbReference type="Gene3D" id="2.60.40.60">
    <property type="entry name" value="Cadherins"/>
    <property type="match status" value="10"/>
</dbReference>
<evidence type="ECO:0000256" key="6">
    <source>
        <dbReference type="ARBA" id="ARBA00022837"/>
    </source>
</evidence>
<keyword evidence="4" id="KW-0732">Signal</keyword>
<dbReference type="PROSITE" id="PS00232">
    <property type="entry name" value="CADHERIN_1"/>
    <property type="match status" value="4"/>
</dbReference>
<keyword evidence="8 14" id="KW-1133">Transmembrane helix</keyword>
<feature type="compositionally biased region" description="Pro residues" evidence="13">
    <location>
        <begin position="1685"/>
        <end position="1711"/>
    </location>
</feature>
<feature type="domain" description="Cadherin" evidence="15">
    <location>
        <begin position="382"/>
        <end position="495"/>
    </location>
</feature>
<dbReference type="InterPro" id="IPR020894">
    <property type="entry name" value="Cadherin_CS"/>
</dbReference>
<evidence type="ECO:0000256" key="1">
    <source>
        <dbReference type="ARBA" id="ARBA00004251"/>
    </source>
</evidence>
<feature type="domain" description="Cadherin" evidence="15">
    <location>
        <begin position="134"/>
        <end position="251"/>
    </location>
</feature>
<dbReference type="Ensembl" id="ENSAPET00000014806.1">
    <property type="protein sequence ID" value="ENSAPEP00000014424.1"/>
    <property type="gene ID" value="ENSAPEG00000009455.1"/>
</dbReference>
<keyword evidence="10" id="KW-1015">Disulfide bond</keyword>
<dbReference type="CDD" id="cd11304">
    <property type="entry name" value="Cadherin_repeat"/>
    <property type="match status" value="9"/>
</dbReference>
<proteinExistence type="predicted"/>
<feature type="region of interest" description="Disordered" evidence="13">
    <location>
        <begin position="1682"/>
        <end position="1712"/>
    </location>
</feature>
<keyword evidence="3 14" id="KW-0812">Transmembrane</keyword>
<dbReference type="GO" id="GO:0050953">
    <property type="term" value="P:sensory perception of light stimulus"/>
    <property type="evidence" value="ECO:0007669"/>
    <property type="project" value="UniProtKB-ARBA"/>
</dbReference>
<reference evidence="16" key="2">
    <citation type="submission" date="2025-08" db="UniProtKB">
        <authorList>
            <consortium name="Ensembl"/>
        </authorList>
    </citation>
    <scope>IDENTIFICATION</scope>
</reference>
<dbReference type="FunFam" id="2.60.40.60:FF:000063">
    <property type="entry name" value="protocadherin-15 isoform X1"/>
    <property type="match status" value="1"/>
</dbReference>
<dbReference type="FunFam" id="2.60.40.60:FF:000057">
    <property type="entry name" value="protocadherin-15 isoform X1"/>
    <property type="match status" value="1"/>
</dbReference>
<evidence type="ECO:0000256" key="5">
    <source>
        <dbReference type="ARBA" id="ARBA00022737"/>
    </source>
</evidence>
<dbReference type="Pfam" id="PF18432">
    <property type="entry name" value="ECD"/>
    <property type="match status" value="1"/>
</dbReference>
<feature type="domain" description="Cadherin" evidence="15">
    <location>
        <begin position="603"/>
        <end position="703"/>
    </location>
</feature>
<reference evidence="16 17" key="1">
    <citation type="submission" date="2018-03" db="EMBL/GenBank/DDBJ databases">
        <title>Finding Nemo's genes: A chromosome-scale reference assembly of the genome of the orange clownfish Amphiprion percula.</title>
        <authorList>
            <person name="Lehmann R."/>
        </authorList>
    </citation>
    <scope>NUCLEOTIDE SEQUENCE</scope>
</reference>
<keyword evidence="9 14" id="KW-0472">Membrane</keyword>
<dbReference type="SMART" id="SM00112">
    <property type="entry name" value="CA"/>
    <property type="match status" value="11"/>
</dbReference>
<evidence type="ECO:0000259" key="15">
    <source>
        <dbReference type="PROSITE" id="PS50268"/>
    </source>
</evidence>
<dbReference type="FunFam" id="2.60.40.60:FF:000050">
    <property type="entry name" value="protocadherin-15 isoform X1"/>
    <property type="match status" value="1"/>
</dbReference>
<keyword evidence="6 12" id="KW-0106">Calcium</keyword>
<dbReference type="GO" id="GO:0001750">
    <property type="term" value="C:photoreceptor outer segment"/>
    <property type="evidence" value="ECO:0007669"/>
    <property type="project" value="UniProtKB-ARBA"/>
</dbReference>
<evidence type="ECO:0000256" key="7">
    <source>
        <dbReference type="ARBA" id="ARBA00022889"/>
    </source>
</evidence>
<dbReference type="PRINTS" id="PR00205">
    <property type="entry name" value="CADHERIN"/>
</dbReference>
<feature type="domain" description="Cadherin" evidence="15">
    <location>
        <begin position="1131"/>
        <end position="1245"/>
    </location>
</feature>
<feature type="domain" description="Cadherin" evidence="15">
    <location>
        <begin position="915"/>
        <end position="1023"/>
    </location>
</feature>
<dbReference type="Pfam" id="PF00028">
    <property type="entry name" value="Cadherin"/>
    <property type="match status" value="8"/>
</dbReference>